<comment type="subcellular location">
    <subcellularLocation>
        <location evidence="3">Cell membrane</location>
        <topology evidence="3">Single-pass type II membrane protein</topology>
    </subcellularLocation>
    <subcellularLocation>
        <location evidence="2">Secreted</location>
        <location evidence="2">Cell wall</location>
    </subcellularLocation>
</comment>
<evidence type="ECO:0000256" key="1">
    <source>
        <dbReference type="ARBA" id="ARBA00000382"/>
    </source>
</evidence>
<gene>
    <name evidence="23" type="ORF">G7Y89_g10872</name>
</gene>
<evidence type="ECO:0000313" key="24">
    <source>
        <dbReference type="Proteomes" id="UP000566819"/>
    </source>
</evidence>
<dbReference type="Gene3D" id="3.20.20.80">
    <property type="entry name" value="Glycosidases"/>
    <property type="match status" value="1"/>
</dbReference>
<feature type="region of interest" description="Disordered" evidence="21">
    <location>
        <begin position="379"/>
        <end position="409"/>
    </location>
</feature>
<evidence type="ECO:0000256" key="17">
    <source>
        <dbReference type="ARBA" id="ARBA00037649"/>
    </source>
</evidence>
<keyword evidence="8" id="KW-0964">Secreted</keyword>
<evidence type="ECO:0000256" key="22">
    <source>
        <dbReference type="SAM" id="Phobius"/>
    </source>
</evidence>
<feature type="compositionally biased region" description="Polar residues" evidence="21">
    <location>
        <begin position="38"/>
        <end position="47"/>
    </location>
</feature>
<feature type="compositionally biased region" description="Low complexity" evidence="21">
    <location>
        <begin position="379"/>
        <end position="398"/>
    </location>
</feature>
<dbReference type="GO" id="GO:0071555">
    <property type="term" value="P:cell wall organization"/>
    <property type="evidence" value="ECO:0007669"/>
    <property type="project" value="UniProtKB-KW"/>
</dbReference>
<dbReference type="GO" id="GO:0000272">
    <property type="term" value="P:polysaccharide catabolic process"/>
    <property type="evidence" value="ECO:0007669"/>
    <property type="project" value="UniProtKB-KW"/>
</dbReference>
<name>A0A8H4VYC5_9HELO</name>
<sequence length="723" mass="77574">MNRYSFEDPYEGRRTPPQQSQPLSLQTQTQPQGSPPQYYNTQHSPITNPAAHPDSSFNRLRAERRYSRDRGQTSPLEAYGSPASPTLVPAPPPHRDNEGRYWGRELGYTTSGFSETTPGADNFGPTAGGGLTGVAMSVADANARESGVEAMRNTPGYDPQHEMHMSPFEETPHTRPAPRQEMSSSSLTPLGAAAFPPGITTPQSRSTFSRSPHSFNHEPYSDTLDAPYRYSRNVDPNLAEFDPNSIEDDGDDGLEYRPQNRGSMLSLGQHSDRSHRAVPAATAAAASGGIMGTLGGLVGKNGTKSVPQYNAVDSVPNDPHGAFGPDGYNLGGEKSEWLSKQSTGSKKLRWIVGIIVAVVIAGAIAGGVVGAILGKKKSSSSASASSSSSGGSGQSASSDTSANGDLNKNSPEIQALLNNKNLHKVFPGIDYTPMYTQYPDCLSYPASQNNVTRDLAVISQLTNIVRLYGTDCNQTELVLHSIDQLGLNGTLKVWMGVWQDNNGTTNARQLEQMYNIFDKYGSASFVGIIVGNEVLFRQDMTAAQLGAVITGVRTNLTAKGITLPVASSDLGDNWTAELASEVDYVMANIHPFFAGVDSTIAAGWTWNFWQTHDVAFKTDPTKNIISETGWPSLGGTDCGGATTCPGAGSVAGITEMNNFMDGWVCQALANGTNYFWFEAFDEPWKIEFDTPGEGWEDHWGIMDVNRNLKPGVVIPSCGGKTVS</sequence>
<evidence type="ECO:0000256" key="8">
    <source>
        <dbReference type="ARBA" id="ARBA00022525"/>
    </source>
</evidence>
<dbReference type="PANTHER" id="PTHR16631:SF17">
    <property type="entry name" value="GLUCAN ENDO-1,3-BETA-GLUCOSIDASE BTGC"/>
    <property type="match status" value="1"/>
</dbReference>
<dbReference type="EC" id="3.2.1.39" evidence="5"/>
<keyword evidence="11" id="KW-0735">Signal-anchor</keyword>
<keyword evidence="22" id="KW-1133">Transmembrane helix</keyword>
<keyword evidence="13" id="KW-0325">Glycoprotein</keyword>
<organism evidence="23 24">
    <name type="scientific">Cudoniella acicularis</name>
    <dbReference type="NCBI Taxonomy" id="354080"/>
    <lineage>
        <taxon>Eukaryota</taxon>
        <taxon>Fungi</taxon>
        <taxon>Dikarya</taxon>
        <taxon>Ascomycota</taxon>
        <taxon>Pezizomycotina</taxon>
        <taxon>Leotiomycetes</taxon>
        <taxon>Helotiales</taxon>
        <taxon>Tricladiaceae</taxon>
        <taxon>Cudoniella</taxon>
    </lineage>
</organism>
<feature type="compositionally biased region" description="Polar residues" evidence="21">
    <location>
        <begin position="399"/>
        <end position="409"/>
    </location>
</feature>
<feature type="region of interest" description="Disordered" evidence="21">
    <location>
        <begin position="158"/>
        <end position="273"/>
    </location>
</feature>
<dbReference type="InterPro" id="IPR000490">
    <property type="entry name" value="Glyco_hydro_17"/>
</dbReference>
<keyword evidence="24" id="KW-1185">Reference proteome</keyword>
<dbReference type="EMBL" id="JAAMPI010000995">
    <property type="protein sequence ID" value="KAF4627283.1"/>
    <property type="molecule type" value="Genomic_DNA"/>
</dbReference>
<evidence type="ECO:0000256" key="6">
    <source>
        <dbReference type="ARBA" id="ARBA00022475"/>
    </source>
</evidence>
<proteinExistence type="inferred from homology"/>
<protein>
    <recommendedName>
        <fullName evidence="5">glucan endo-1,3-beta-D-glucosidase</fullName>
        <ecNumber evidence="5">3.2.1.39</ecNumber>
    </recommendedName>
    <alternativeName>
        <fullName evidence="19">Endo-1,3-beta-glucanase btgC</fullName>
    </alternativeName>
    <alternativeName>
        <fullName evidence="18">Laminarinase btgC</fullName>
    </alternativeName>
</protein>
<dbReference type="InterPro" id="IPR050732">
    <property type="entry name" value="Beta-glucan_modifiers"/>
</dbReference>
<evidence type="ECO:0000256" key="9">
    <source>
        <dbReference type="ARBA" id="ARBA00022729"/>
    </source>
</evidence>
<keyword evidence="15" id="KW-0961">Cell wall biogenesis/degradation</keyword>
<dbReference type="Pfam" id="PF00332">
    <property type="entry name" value="Glyco_hydro_17"/>
    <property type="match status" value="1"/>
</dbReference>
<evidence type="ECO:0000256" key="21">
    <source>
        <dbReference type="SAM" id="MobiDB-lite"/>
    </source>
</evidence>
<keyword evidence="10" id="KW-0378">Hydrolase</keyword>
<evidence type="ECO:0000256" key="12">
    <source>
        <dbReference type="ARBA" id="ARBA00023136"/>
    </source>
</evidence>
<comment type="similarity">
    <text evidence="4 20">Belongs to the glycosyl hydrolase 17 family.</text>
</comment>
<dbReference type="AlphaFoldDB" id="A0A8H4VYC5"/>
<keyword evidence="14" id="KW-0119">Carbohydrate metabolism</keyword>
<dbReference type="InterPro" id="IPR017853">
    <property type="entry name" value="GH"/>
</dbReference>
<comment type="caution">
    <text evidence="23">The sequence shown here is derived from an EMBL/GenBank/DDBJ whole genome shotgun (WGS) entry which is preliminary data.</text>
</comment>
<evidence type="ECO:0000256" key="4">
    <source>
        <dbReference type="ARBA" id="ARBA00008773"/>
    </source>
</evidence>
<feature type="compositionally biased region" description="Low complexity" evidence="21">
    <location>
        <begin position="15"/>
        <end position="37"/>
    </location>
</feature>
<evidence type="ECO:0000256" key="20">
    <source>
        <dbReference type="RuleBase" id="RU004335"/>
    </source>
</evidence>
<evidence type="ECO:0000256" key="18">
    <source>
        <dbReference type="ARBA" id="ARBA00042373"/>
    </source>
</evidence>
<dbReference type="GO" id="GO:0009277">
    <property type="term" value="C:fungal-type cell wall"/>
    <property type="evidence" value="ECO:0007669"/>
    <property type="project" value="TreeGrafter"/>
</dbReference>
<evidence type="ECO:0000256" key="15">
    <source>
        <dbReference type="ARBA" id="ARBA00023316"/>
    </source>
</evidence>
<keyword evidence="6" id="KW-1003">Cell membrane</keyword>
<feature type="compositionally biased region" description="Polar residues" evidence="21">
    <location>
        <begin position="200"/>
        <end position="214"/>
    </location>
</feature>
<evidence type="ECO:0000256" key="13">
    <source>
        <dbReference type="ARBA" id="ARBA00023180"/>
    </source>
</evidence>
<comment type="function">
    <text evidence="17">Glucanases play a role in cell expansion during growth, in cell-cell fusion during mating, and in spore release during sporulation. This enzyme may be involved in beta-glucan degradation. Active on laminarin and lichenan.</text>
</comment>
<evidence type="ECO:0000256" key="2">
    <source>
        <dbReference type="ARBA" id="ARBA00004191"/>
    </source>
</evidence>
<evidence type="ECO:0000256" key="19">
    <source>
        <dbReference type="ARBA" id="ARBA00043078"/>
    </source>
</evidence>
<dbReference type="PANTHER" id="PTHR16631">
    <property type="entry name" value="GLUCAN 1,3-BETA-GLUCOSIDASE"/>
    <property type="match status" value="1"/>
</dbReference>
<dbReference type="SUPFAM" id="SSF51445">
    <property type="entry name" value="(Trans)glycosidases"/>
    <property type="match status" value="1"/>
</dbReference>
<evidence type="ECO:0000256" key="7">
    <source>
        <dbReference type="ARBA" id="ARBA00022512"/>
    </source>
</evidence>
<dbReference type="GO" id="GO:0042973">
    <property type="term" value="F:glucan endo-1,3-beta-D-glucosidase activity"/>
    <property type="evidence" value="ECO:0007669"/>
    <property type="project" value="UniProtKB-EC"/>
</dbReference>
<evidence type="ECO:0000256" key="16">
    <source>
        <dbReference type="ARBA" id="ARBA00023326"/>
    </source>
</evidence>
<evidence type="ECO:0000313" key="23">
    <source>
        <dbReference type="EMBL" id="KAF4627283.1"/>
    </source>
</evidence>
<dbReference type="OrthoDB" id="68336at2759"/>
<dbReference type="GO" id="GO:0005576">
    <property type="term" value="C:extracellular region"/>
    <property type="evidence" value="ECO:0007669"/>
    <property type="project" value="TreeGrafter"/>
</dbReference>
<evidence type="ECO:0000256" key="11">
    <source>
        <dbReference type="ARBA" id="ARBA00022968"/>
    </source>
</evidence>
<dbReference type="GO" id="GO:0009986">
    <property type="term" value="C:cell surface"/>
    <property type="evidence" value="ECO:0007669"/>
    <property type="project" value="TreeGrafter"/>
</dbReference>
<dbReference type="GO" id="GO:0005886">
    <property type="term" value="C:plasma membrane"/>
    <property type="evidence" value="ECO:0007669"/>
    <property type="project" value="UniProtKB-SubCell"/>
</dbReference>
<evidence type="ECO:0000256" key="10">
    <source>
        <dbReference type="ARBA" id="ARBA00022801"/>
    </source>
</evidence>
<evidence type="ECO:0000256" key="14">
    <source>
        <dbReference type="ARBA" id="ARBA00023277"/>
    </source>
</evidence>
<feature type="region of interest" description="Disordered" evidence="21">
    <location>
        <begin position="1"/>
        <end position="99"/>
    </location>
</feature>
<keyword evidence="12 22" id="KW-0472">Membrane</keyword>
<keyword evidence="7" id="KW-0134">Cell wall</keyword>
<feature type="compositionally biased region" description="Polar residues" evidence="21">
    <location>
        <begin position="260"/>
        <end position="269"/>
    </location>
</feature>
<reference evidence="23 24" key="1">
    <citation type="submission" date="2020-03" db="EMBL/GenBank/DDBJ databases">
        <title>Draft Genome Sequence of Cudoniella acicularis.</title>
        <authorList>
            <person name="Buettner E."/>
            <person name="Kellner H."/>
        </authorList>
    </citation>
    <scope>NUCLEOTIDE SEQUENCE [LARGE SCALE GENOMIC DNA]</scope>
    <source>
        <strain evidence="23 24">DSM 108380</strain>
    </source>
</reference>
<keyword evidence="9" id="KW-0732">Signal</keyword>
<accession>A0A8H4VYC5</accession>
<dbReference type="FunFam" id="3.20.20.80:FF:000151">
    <property type="entry name" value="Glucan endo-1,3-beta-glucosidase btgC"/>
    <property type="match status" value="1"/>
</dbReference>
<comment type="catalytic activity">
    <reaction evidence="1">
        <text>Hydrolysis of (1-&gt;3)-beta-D-glucosidic linkages in (1-&gt;3)-beta-D-glucans.</text>
        <dbReference type="EC" id="3.2.1.39"/>
    </reaction>
</comment>
<evidence type="ECO:0000256" key="5">
    <source>
        <dbReference type="ARBA" id="ARBA00012780"/>
    </source>
</evidence>
<dbReference type="Proteomes" id="UP000566819">
    <property type="component" value="Unassembled WGS sequence"/>
</dbReference>
<evidence type="ECO:0000256" key="3">
    <source>
        <dbReference type="ARBA" id="ARBA00004401"/>
    </source>
</evidence>
<feature type="transmembrane region" description="Helical" evidence="22">
    <location>
        <begin position="350"/>
        <end position="373"/>
    </location>
</feature>
<feature type="compositionally biased region" description="Basic and acidic residues" evidence="21">
    <location>
        <begin position="60"/>
        <end position="71"/>
    </location>
</feature>
<keyword evidence="22" id="KW-0812">Transmembrane</keyword>
<keyword evidence="16" id="KW-0624">Polysaccharide degradation</keyword>